<sequence>MQSVRPRPERDRALGGAVTGAGLLGRRAAAARYVRAAADAPDLIVFDAGMLLDGQDGDWYWGRFGPDWGAKPGISSAHPPFTDGRAPAQSRVSEGALTQTRSGP</sequence>
<reference evidence="2 3" key="1">
    <citation type="journal article" date="2010" name="ISME J.">
        <title>Fine-scale evolution: genomic, phenotypic and ecological differentiation in two coexisting Salinibacter ruber strains.</title>
        <authorList>
            <person name="Pena A."/>
            <person name="Teeling H."/>
            <person name="Huerta-Cepas J."/>
            <person name="Santos F."/>
            <person name="Yarza P."/>
            <person name="Brito-Echeverria J."/>
            <person name="Lucio M."/>
            <person name="Schmitt-Kopplin P."/>
            <person name="Meseguer I."/>
            <person name="Schenowitz C."/>
            <person name="Dossat C."/>
            <person name="Barbe V."/>
            <person name="Dopazo J."/>
            <person name="Rossello-Mora R."/>
            <person name="Schuler M."/>
            <person name="Glockner F.O."/>
            <person name="Amann R."/>
            <person name="Gabaldon T."/>
            <person name="Anton J."/>
        </authorList>
    </citation>
    <scope>NUCLEOTIDE SEQUENCE [LARGE SCALE GENOMIC DNA]</scope>
    <source>
        <strain evidence="2 3">M8</strain>
    </source>
</reference>
<dbReference type="Proteomes" id="UP000000933">
    <property type="component" value="Chromosome"/>
</dbReference>
<evidence type="ECO:0000256" key="1">
    <source>
        <dbReference type="SAM" id="MobiDB-lite"/>
    </source>
</evidence>
<feature type="region of interest" description="Disordered" evidence="1">
    <location>
        <begin position="71"/>
        <end position="104"/>
    </location>
</feature>
<dbReference type="KEGG" id="srm:SRM_00131"/>
<evidence type="ECO:0000313" key="3">
    <source>
        <dbReference type="Proteomes" id="UP000000933"/>
    </source>
</evidence>
<feature type="compositionally biased region" description="Polar residues" evidence="1">
    <location>
        <begin position="90"/>
        <end position="104"/>
    </location>
</feature>
<dbReference type="AlphaFoldDB" id="D5H4U7"/>
<evidence type="ECO:0000313" key="2">
    <source>
        <dbReference type="EMBL" id="CBH23052.1"/>
    </source>
</evidence>
<reference evidence="3" key="2">
    <citation type="submission" date="2010-04" db="EMBL/GenBank/DDBJ databases">
        <title>Genome sequence of Salinibacter ruber M8.</title>
        <authorList>
            <consortium name="Genoscope"/>
        </authorList>
    </citation>
    <scope>NUCLEOTIDE SEQUENCE [LARGE SCALE GENOMIC DNA]</scope>
    <source>
        <strain evidence="3">M8</strain>
    </source>
</reference>
<dbReference type="HOGENOM" id="CLU_2248229_0_0_10"/>
<proteinExistence type="predicted"/>
<name>D5H4U7_SALRM</name>
<dbReference type="EMBL" id="FP565814">
    <property type="protein sequence ID" value="CBH23052.1"/>
    <property type="molecule type" value="Genomic_DNA"/>
</dbReference>
<accession>D5H4U7</accession>
<gene>
    <name evidence="2" type="ordered locus">SRM_00131</name>
</gene>
<protein>
    <submittedName>
        <fullName evidence="2">Uncharacterized protein</fullName>
    </submittedName>
</protein>
<organism evidence="2 3">
    <name type="scientific">Salinibacter ruber (strain M8)</name>
    <dbReference type="NCBI Taxonomy" id="761659"/>
    <lineage>
        <taxon>Bacteria</taxon>
        <taxon>Pseudomonadati</taxon>
        <taxon>Rhodothermota</taxon>
        <taxon>Rhodothermia</taxon>
        <taxon>Rhodothermales</taxon>
        <taxon>Salinibacteraceae</taxon>
        <taxon>Salinibacter</taxon>
    </lineage>
</organism>